<dbReference type="Gene3D" id="2.30.29.30">
    <property type="entry name" value="Pleckstrin-homology domain (PH domain)/Phosphotyrosine-binding domain (PTB)"/>
    <property type="match status" value="2"/>
</dbReference>
<feature type="compositionally biased region" description="Low complexity" evidence="3">
    <location>
        <begin position="572"/>
        <end position="590"/>
    </location>
</feature>
<feature type="region of interest" description="Disordered" evidence="3">
    <location>
        <begin position="122"/>
        <end position="183"/>
    </location>
</feature>
<dbReference type="Bgee" id="ENSOANG00000046245">
    <property type="expression patterns" value="Expressed in fibroblast and 7 other cell types or tissues"/>
</dbReference>
<reference evidence="6" key="2">
    <citation type="submission" date="2025-08" db="UniProtKB">
        <authorList>
            <consortium name="Ensembl"/>
        </authorList>
    </citation>
    <scope>IDENTIFICATION</scope>
    <source>
        <strain evidence="6">Glennie</strain>
    </source>
</reference>
<dbReference type="Pfam" id="PF02174">
    <property type="entry name" value="IRS"/>
    <property type="match status" value="1"/>
</dbReference>
<keyword evidence="2" id="KW-0597">Phosphoprotein</keyword>
<dbReference type="PROSITE" id="PS51064">
    <property type="entry name" value="IRS_PTB"/>
    <property type="match status" value="1"/>
</dbReference>
<gene>
    <name evidence="6" type="primary">DOK1</name>
</gene>
<evidence type="ECO:0008006" key="8">
    <source>
        <dbReference type="Google" id="ProtNLM"/>
    </source>
</evidence>
<evidence type="ECO:0000256" key="2">
    <source>
        <dbReference type="ARBA" id="ARBA00022553"/>
    </source>
</evidence>
<proteinExistence type="inferred from homology"/>
<feature type="compositionally biased region" description="Gly residues" evidence="3">
    <location>
        <begin position="122"/>
        <end position="133"/>
    </location>
</feature>
<protein>
    <recommendedName>
        <fullName evidence="8">Docking protein 1</fullName>
    </recommendedName>
</protein>
<feature type="compositionally biased region" description="Pro residues" evidence="3">
    <location>
        <begin position="626"/>
        <end position="643"/>
    </location>
</feature>
<feature type="compositionally biased region" description="Low complexity" evidence="3">
    <location>
        <begin position="647"/>
        <end position="656"/>
    </location>
</feature>
<feature type="compositionally biased region" description="Basic and acidic residues" evidence="3">
    <location>
        <begin position="17"/>
        <end position="31"/>
    </location>
</feature>
<feature type="compositionally biased region" description="Pro residues" evidence="3">
    <location>
        <begin position="538"/>
        <end position="561"/>
    </location>
</feature>
<dbReference type="SMART" id="SM00233">
    <property type="entry name" value="PH"/>
    <property type="match status" value="1"/>
</dbReference>
<dbReference type="SMART" id="SM00310">
    <property type="entry name" value="PTBI"/>
    <property type="match status" value="1"/>
</dbReference>
<feature type="compositionally biased region" description="Gly residues" evidence="3">
    <location>
        <begin position="161"/>
        <end position="179"/>
    </location>
</feature>
<dbReference type="PANTHER" id="PTHR21258:SF46">
    <property type="entry name" value="DOCKING PROTEIN 1"/>
    <property type="match status" value="1"/>
</dbReference>
<feature type="compositionally biased region" description="Gly residues" evidence="3">
    <location>
        <begin position="502"/>
        <end position="512"/>
    </location>
</feature>
<feature type="compositionally biased region" description="Low complexity" evidence="3">
    <location>
        <begin position="491"/>
        <end position="501"/>
    </location>
</feature>
<feature type="compositionally biased region" description="Low complexity" evidence="3">
    <location>
        <begin position="462"/>
        <end position="472"/>
    </location>
</feature>
<keyword evidence="7" id="KW-1185">Reference proteome</keyword>
<evidence type="ECO:0000313" key="7">
    <source>
        <dbReference type="Proteomes" id="UP000002279"/>
    </source>
</evidence>
<dbReference type="CDD" id="cd01203">
    <property type="entry name" value="PTB_DOK1_DOK2_DOK3"/>
    <property type="match status" value="1"/>
</dbReference>
<accession>A0A6I8NRA7</accession>
<dbReference type="PANTHER" id="PTHR21258">
    <property type="entry name" value="DOCKING PROTEIN RELATED"/>
    <property type="match status" value="1"/>
</dbReference>
<dbReference type="GeneTree" id="ENSGT00940000155980"/>
<feature type="compositionally biased region" description="Low complexity" evidence="3">
    <location>
        <begin position="513"/>
        <end position="527"/>
    </location>
</feature>
<name>A0A6I8NRA7_ORNAN</name>
<reference evidence="6 7" key="1">
    <citation type="journal article" date="2008" name="Nature">
        <title>Genome analysis of the platypus reveals unique signatures of evolution.</title>
        <authorList>
            <person name="Warren W.C."/>
            <person name="Hillier L.W."/>
            <person name="Marshall Graves J.A."/>
            <person name="Birney E."/>
            <person name="Ponting C.P."/>
            <person name="Grutzner F."/>
            <person name="Belov K."/>
            <person name="Miller W."/>
            <person name="Clarke L."/>
            <person name="Chinwalla A.T."/>
            <person name="Yang S.P."/>
            <person name="Heger A."/>
            <person name="Locke D.P."/>
            <person name="Miethke P."/>
            <person name="Waters P.D."/>
            <person name="Veyrunes F."/>
            <person name="Fulton L."/>
            <person name="Fulton B."/>
            <person name="Graves T."/>
            <person name="Wallis J."/>
            <person name="Puente X.S."/>
            <person name="Lopez-Otin C."/>
            <person name="Ordonez G.R."/>
            <person name="Eichler E.E."/>
            <person name="Chen L."/>
            <person name="Cheng Z."/>
            <person name="Deakin J.E."/>
            <person name="Alsop A."/>
            <person name="Thompson K."/>
            <person name="Kirby P."/>
            <person name="Papenfuss A.T."/>
            <person name="Wakefield M.J."/>
            <person name="Olender T."/>
            <person name="Lancet D."/>
            <person name="Huttley G.A."/>
            <person name="Smit A.F."/>
            <person name="Pask A."/>
            <person name="Temple-Smith P."/>
            <person name="Batzer M.A."/>
            <person name="Walker J.A."/>
            <person name="Konkel M.K."/>
            <person name="Harris R.S."/>
            <person name="Whittington C.M."/>
            <person name="Wong E.S."/>
            <person name="Gemmell N.J."/>
            <person name="Buschiazzo E."/>
            <person name="Vargas Jentzsch I.M."/>
            <person name="Merkel A."/>
            <person name="Schmitz J."/>
            <person name="Zemann A."/>
            <person name="Churakov G."/>
            <person name="Kriegs J.O."/>
            <person name="Brosius J."/>
            <person name="Murchison E.P."/>
            <person name="Sachidanandam R."/>
            <person name="Smith C."/>
            <person name="Hannon G.J."/>
            <person name="Tsend-Ayush E."/>
            <person name="McMillan D."/>
            <person name="Attenborough R."/>
            <person name="Rens W."/>
            <person name="Ferguson-Smith M."/>
            <person name="Lefevre C.M."/>
            <person name="Sharp J.A."/>
            <person name="Nicholas K.R."/>
            <person name="Ray D.A."/>
            <person name="Kube M."/>
            <person name="Reinhardt R."/>
            <person name="Pringle T.H."/>
            <person name="Taylor J."/>
            <person name="Jones R.C."/>
            <person name="Nixon B."/>
            <person name="Dacheux J.L."/>
            <person name="Niwa H."/>
            <person name="Sekita Y."/>
            <person name="Huang X."/>
            <person name="Stark A."/>
            <person name="Kheradpour P."/>
            <person name="Kellis M."/>
            <person name="Flicek P."/>
            <person name="Chen Y."/>
            <person name="Webber C."/>
            <person name="Hardison R."/>
            <person name="Nelson J."/>
            <person name="Hallsworth-Pepin K."/>
            <person name="Delehaunty K."/>
            <person name="Markovic C."/>
            <person name="Minx P."/>
            <person name="Feng Y."/>
            <person name="Kremitzki C."/>
            <person name="Mitreva M."/>
            <person name="Glasscock J."/>
            <person name="Wylie T."/>
            <person name="Wohldmann P."/>
            <person name="Thiru P."/>
            <person name="Nhan M.N."/>
            <person name="Pohl C.S."/>
            <person name="Smith S.M."/>
            <person name="Hou S."/>
            <person name="Nefedov M."/>
            <person name="de Jong P.J."/>
            <person name="Renfree M.B."/>
            <person name="Mardis E.R."/>
            <person name="Wilson R.K."/>
        </authorList>
    </citation>
    <scope>NUCLEOTIDE SEQUENCE [LARGE SCALE GENOMIC DNA]</scope>
    <source>
        <strain evidence="6 7">Glennie</strain>
    </source>
</reference>
<feature type="compositionally biased region" description="Low complexity" evidence="3">
    <location>
        <begin position="440"/>
        <end position="451"/>
    </location>
</feature>
<dbReference type="PROSITE" id="PS50003">
    <property type="entry name" value="PH_DOMAIN"/>
    <property type="match status" value="1"/>
</dbReference>
<feature type="compositionally biased region" description="Pro residues" evidence="3">
    <location>
        <begin position="591"/>
        <end position="616"/>
    </location>
</feature>
<dbReference type="InterPro" id="IPR050996">
    <property type="entry name" value="Docking_Protein_DOK"/>
</dbReference>
<dbReference type="InterPro" id="IPR001849">
    <property type="entry name" value="PH_domain"/>
</dbReference>
<dbReference type="Ensembl" id="ENSOANT00000048414.1">
    <property type="protein sequence ID" value="ENSOANP00000043461.1"/>
    <property type="gene ID" value="ENSOANG00000046245.1"/>
</dbReference>
<evidence type="ECO:0000259" key="5">
    <source>
        <dbReference type="PROSITE" id="PS51064"/>
    </source>
</evidence>
<organism evidence="6 7">
    <name type="scientific">Ornithorhynchus anatinus</name>
    <name type="common">Duckbill platypus</name>
    <dbReference type="NCBI Taxonomy" id="9258"/>
    <lineage>
        <taxon>Eukaryota</taxon>
        <taxon>Metazoa</taxon>
        <taxon>Chordata</taxon>
        <taxon>Craniata</taxon>
        <taxon>Vertebrata</taxon>
        <taxon>Euteleostomi</taxon>
        <taxon>Mammalia</taxon>
        <taxon>Monotremata</taxon>
        <taxon>Ornithorhynchidae</taxon>
        <taxon>Ornithorhynchus</taxon>
    </lineage>
</organism>
<evidence type="ECO:0000256" key="1">
    <source>
        <dbReference type="ARBA" id="ARBA00010955"/>
    </source>
</evidence>
<dbReference type="SMART" id="SM01244">
    <property type="entry name" value="IRS"/>
    <property type="match status" value="1"/>
</dbReference>
<dbReference type="InterPro" id="IPR037751">
    <property type="entry name" value="Dok1/2/3_PTB"/>
</dbReference>
<feature type="region of interest" description="Disordered" evidence="3">
    <location>
        <begin position="1"/>
        <end position="79"/>
    </location>
</feature>
<comment type="similarity">
    <text evidence="1">Belongs to the DOK family. Type A subfamily.</text>
</comment>
<feature type="region of interest" description="Disordered" evidence="3">
    <location>
        <begin position="432"/>
        <end position="656"/>
    </location>
</feature>
<dbReference type="InterPro" id="IPR002404">
    <property type="entry name" value="IRS_PTB"/>
</dbReference>
<reference evidence="6" key="3">
    <citation type="submission" date="2025-09" db="UniProtKB">
        <authorList>
            <consortium name="Ensembl"/>
        </authorList>
    </citation>
    <scope>IDENTIFICATION</scope>
    <source>
        <strain evidence="6">Glennie</strain>
    </source>
</reference>
<dbReference type="Proteomes" id="UP000002279">
    <property type="component" value="Chromosome 4"/>
</dbReference>
<evidence type="ECO:0000313" key="6">
    <source>
        <dbReference type="Ensembl" id="ENSOANP00000043461.1"/>
    </source>
</evidence>
<dbReference type="PRINTS" id="PR01217">
    <property type="entry name" value="PRICHEXTENSN"/>
</dbReference>
<evidence type="ECO:0000256" key="3">
    <source>
        <dbReference type="SAM" id="MobiDB-lite"/>
    </source>
</evidence>
<sequence length="656" mass="67470">MRGDQAVRRGAHGLHPRSPEEGTEARRREATGPRSPGGQVAEPGWEATTSDCRAQAASPTTTTTTTTRGRGGRPEGADRCWGRWEVIGLAPPWGSRCPPPPDGQIAQSGDVLLVSLLAARGGGGSGAAGGGRAPGPALPPGRVPAPSPHPRPARRPAAAGSGAGPGPGPGPDLGGGPGGRRSEVMDEAALEGPLFVHGQSHRFGAKKWKKTWSVLYPSGRHGVARLEFFDGKGPGGAERPGSRRLDRKVIRLADCVGVAPAVLDGVPRPGTAAFRLDTARRSYLFAAEREASAAWVQTLRRIAFPDGPSPGSADGGPGPAAALEMLENSLYCSREEASEFWVTVQRTEAAERCGLRGPYLLRTEERGLSLAEPRAREPLFTWPYTLLRRYGRDRVMFSFEAGRRCSSGPGNFTFETEQGDRIFRAVESAIRRQRPGGGAAAAPAPWRAGAPRPAPARRAADRAAPGATGRPPASTPSPWTRCGPSPPRPATPCTRTPWTAGSGAGPGAGGRTPGPSGACTSTSGSGSRTRRWAGRPSPSTPSPGAPPPPRPPPSTPRPKTPGRPGAAGPGRGTPATSSPTTPPSTTTPSRPSAPRPPAAPSPSPPPSPRPRRPPPASRRSPAGPSTAPPAPGRGPGGPAPGPGPRGSGPVRGPREI</sequence>
<feature type="domain" description="IRS-type PTB" evidence="5">
    <location>
        <begin position="336"/>
        <end position="440"/>
    </location>
</feature>
<feature type="compositionally biased region" description="Pro residues" evidence="3">
    <location>
        <begin position="136"/>
        <end position="150"/>
    </location>
</feature>
<dbReference type="InterPro" id="IPR011993">
    <property type="entry name" value="PH-like_dom_sf"/>
</dbReference>
<evidence type="ECO:0000259" key="4">
    <source>
        <dbReference type="PROSITE" id="PS50003"/>
    </source>
</evidence>
<dbReference type="AlphaFoldDB" id="A0A6I8NRA7"/>
<dbReference type="SUPFAM" id="SSF50729">
    <property type="entry name" value="PH domain-like"/>
    <property type="match status" value="2"/>
</dbReference>
<feature type="domain" description="PH" evidence="4">
    <location>
        <begin position="187"/>
        <end position="304"/>
    </location>
</feature>